<dbReference type="PANTHER" id="PTHR43806">
    <property type="entry name" value="PEPTIDASE S8"/>
    <property type="match status" value="1"/>
</dbReference>
<reference evidence="13 14" key="1">
    <citation type="journal article" date="2016" name="Mol. Biol. Evol.">
        <title>Comparative Genomics of Early-Diverging Mushroom-Forming Fungi Provides Insights into the Origins of Lignocellulose Decay Capabilities.</title>
        <authorList>
            <person name="Nagy L.G."/>
            <person name="Riley R."/>
            <person name="Tritt A."/>
            <person name="Adam C."/>
            <person name="Daum C."/>
            <person name="Floudas D."/>
            <person name="Sun H."/>
            <person name="Yadav J.S."/>
            <person name="Pangilinan J."/>
            <person name="Larsson K.H."/>
            <person name="Matsuura K."/>
            <person name="Barry K."/>
            <person name="Labutti K."/>
            <person name="Kuo R."/>
            <person name="Ohm R.A."/>
            <person name="Bhattacharya S.S."/>
            <person name="Shirouzu T."/>
            <person name="Yoshinaga Y."/>
            <person name="Martin F.M."/>
            <person name="Grigoriev I.V."/>
            <person name="Hibbett D.S."/>
        </authorList>
    </citation>
    <scope>NUCLEOTIDE SEQUENCE [LARGE SCALE GENOMIC DNA]</scope>
    <source>
        <strain evidence="13 14">HHB12029</strain>
    </source>
</reference>
<evidence type="ECO:0000256" key="3">
    <source>
        <dbReference type="ARBA" id="ARBA00022670"/>
    </source>
</evidence>
<feature type="active site" description="Charge relay system" evidence="7 8">
    <location>
        <position position="215"/>
    </location>
</feature>
<evidence type="ECO:0000256" key="6">
    <source>
        <dbReference type="ARBA" id="ARBA00022825"/>
    </source>
</evidence>
<keyword evidence="2" id="KW-0134">Cell wall</keyword>
<keyword evidence="2" id="KW-0964">Secreted</keyword>
<dbReference type="PROSITE" id="PS00138">
    <property type="entry name" value="SUBTILASE_SER"/>
    <property type="match status" value="1"/>
</dbReference>
<dbReference type="Pfam" id="PF06280">
    <property type="entry name" value="fn3_5"/>
    <property type="match status" value="1"/>
</dbReference>
<dbReference type="InterPro" id="IPR015500">
    <property type="entry name" value="Peptidase_S8_subtilisin-rel"/>
</dbReference>
<protein>
    <submittedName>
        <fullName evidence="13">Subtilisin-like protease</fullName>
    </submittedName>
</protein>
<dbReference type="GO" id="GO:0005615">
    <property type="term" value="C:extracellular space"/>
    <property type="evidence" value="ECO:0007669"/>
    <property type="project" value="TreeGrafter"/>
</dbReference>
<evidence type="ECO:0000256" key="2">
    <source>
        <dbReference type="ARBA" id="ARBA00022512"/>
    </source>
</evidence>
<dbReference type="InterPro" id="IPR023828">
    <property type="entry name" value="Peptidase_S8_Ser-AS"/>
</dbReference>
<gene>
    <name evidence="13" type="ORF">EXIGLDRAFT_749014</name>
</gene>
<keyword evidence="5 8" id="KW-0378">Hydrolase</keyword>
<keyword evidence="4 9" id="KW-0732">Signal</keyword>
<dbReference type="Gene3D" id="3.40.50.200">
    <property type="entry name" value="Peptidase S8/S53 domain"/>
    <property type="match status" value="1"/>
</dbReference>
<dbReference type="GO" id="GO:0016020">
    <property type="term" value="C:membrane"/>
    <property type="evidence" value="ECO:0007669"/>
    <property type="project" value="InterPro"/>
</dbReference>
<dbReference type="CDD" id="cd07489">
    <property type="entry name" value="Peptidases_S8_5"/>
    <property type="match status" value="1"/>
</dbReference>
<evidence type="ECO:0000256" key="1">
    <source>
        <dbReference type="ARBA" id="ARBA00011073"/>
    </source>
</evidence>
<dbReference type="AlphaFoldDB" id="A0A165IPR6"/>
<dbReference type="InterPro" id="IPR034187">
    <property type="entry name" value="Peptidases_S8_5"/>
</dbReference>
<dbReference type="GO" id="GO:0004252">
    <property type="term" value="F:serine-type endopeptidase activity"/>
    <property type="evidence" value="ECO:0007669"/>
    <property type="project" value="UniProtKB-UniRule"/>
</dbReference>
<dbReference type="SUPFAM" id="SSF52025">
    <property type="entry name" value="PA domain"/>
    <property type="match status" value="1"/>
</dbReference>
<feature type="chain" id="PRO_5007859417" evidence="9">
    <location>
        <begin position="19"/>
        <end position="890"/>
    </location>
</feature>
<feature type="domain" description="PA" evidence="11">
    <location>
        <begin position="378"/>
        <end position="450"/>
    </location>
</feature>
<feature type="domain" description="C5a peptidase/Subtilisin-like protease SBT2-like Fn3-like" evidence="12">
    <location>
        <begin position="604"/>
        <end position="712"/>
    </location>
</feature>
<dbReference type="Gene3D" id="3.50.30.30">
    <property type="match status" value="1"/>
</dbReference>
<dbReference type="InterPro" id="IPR000209">
    <property type="entry name" value="Peptidase_S8/S53_dom"/>
</dbReference>
<evidence type="ECO:0000313" key="14">
    <source>
        <dbReference type="Proteomes" id="UP000077266"/>
    </source>
</evidence>
<evidence type="ECO:0000259" key="11">
    <source>
        <dbReference type="Pfam" id="PF02225"/>
    </source>
</evidence>
<evidence type="ECO:0000256" key="5">
    <source>
        <dbReference type="ARBA" id="ARBA00022801"/>
    </source>
</evidence>
<dbReference type="InterPro" id="IPR046450">
    <property type="entry name" value="PA_dom_sf"/>
</dbReference>
<keyword evidence="6 8" id="KW-0720">Serine protease</keyword>
<dbReference type="InterPro" id="IPR022398">
    <property type="entry name" value="Peptidase_S8_His-AS"/>
</dbReference>
<dbReference type="PROSITE" id="PS00137">
    <property type="entry name" value="SUBTILASE_HIS"/>
    <property type="match status" value="1"/>
</dbReference>
<proteinExistence type="inferred from homology"/>
<name>A0A165IPR6_EXIGL</name>
<dbReference type="EMBL" id="KV425985">
    <property type="protein sequence ID" value="KZV93701.1"/>
    <property type="molecule type" value="Genomic_DNA"/>
</dbReference>
<accession>A0A165IPR6</accession>
<feature type="active site" description="Charge relay system" evidence="7 8">
    <location>
        <position position="528"/>
    </location>
</feature>
<comment type="similarity">
    <text evidence="1 8">Belongs to the peptidase S8 family.</text>
</comment>
<dbReference type="OrthoDB" id="206201at2759"/>
<dbReference type="SUPFAM" id="SSF52743">
    <property type="entry name" value="Subtilisin-like"/>
    <property type="match status" value="1"/>
</dbReference>
<dbReference type="InParanoid" id="A0A165IPR6"/>
<evidence type="ECO:0000256" key="7">
    <source>
        <dbReference type="PIRSR" id="PIRSR615500-1"/>
    </source>
</evidence>
<evidence type="ECO:0000259" key="10">
    <source>
        <dbReference type="Pfam" id="PF00082"/>
    </source>
</evidence>
<evidence type="ECO:0000259" key="12">
    <source>
        <dbReference type="Pfam" id="PF06280"/>
    </source>
</evidence>
<feature type="active site" description="Charge relay system" evidence="7 8">
    <location>
        <position position="165"/>
    </location>
</feature>
<feature type="signal peptide" evidence="9">
    <location>
        <begin position="1"/>
        <end position="18"/>
    </location>
</feature>
<dbReference type="InterPro" id="IPR003137">
    <property type="entry name" value="PA_domain"/>
</dbReference>
<evidence type="ECO:0000313" key="13">
    <source>
        <dbReference type="EMBL" id="KZV93701.1"/>
    </source>
</evidence>
<keyword evidence="3 8" id="KW-0645">Protease</keyword>
<dbReference type="Pfam" id="PF00082">
    <property type="entry name" value="Peptidase_S8"/>
    <property type="match status" value="1"/>
</dbReference>
<dbReference type="InterPro" id="IPR050131">
    <property type="entry name" value="Peptidase_S8_subtilisin-like"/>
</dbReference>
<dbReference type="InterPro" id="IPR010435">
    <property type="entry name" value="C5a/SBT2-like_Fn3"/>
</dbReference>
<dbReference type="PROSITE" id="PS51892">
    <property type="entry name" value="SUBTILASE"/>
    <property type="match status" value="1"/>
</dbReference>
<dbReference type="InterPro" id="IPR036852">
    <property type="entry name" value="Peptidase_S8/S53_dom_sf"/>
</dbReference>
<dbReference type="PANTHER" id="PTHR43806:SF66">
    <property type="entry name" value="SERIN ENDOPEPTIDASE"/>
    <property type="match status" value="1"/>
</dbReference>
<feature type="domain" description="Peptidase S8/S53" evidence="10">
    <location>
        <begin position="156"/>
        <end position="583"/>
    </location>
</feature>
<keyword evidence="14" id="KW-1185">Reference proteome</keyword>
<dbReference type="Proteomes" id="UP000077266">
    <property type="component" value="Unassembled WGS sequence"/>
</dbReference>
<dbReference type="STRING" id="1314781.A0A165IPR6"/>
<organism evidence="13 14">
    <name type="scientific">Exidia glandulosa HHB12029</name>
    <dbReference type="NCBI Taxonomy" id="1314781"/>
    <lineage>
        <taxon>Eukaryota</taxon>
        <taxon>Fungi</taxon>
        <taxon>Dikarya</taxon>
        <taxon>Basidiomycota</taxon>
        <taxon>Agaricomycotina</taxon>
        <taxon>Agaricomycetes</taxon>
        <taxon>Auriculariales</taxon>
        <taxon>Exidiaceae</taxon>
        <taxon>Exidia</taxon>
    </lineage>
</organism>
<dbReference type="CDD" id="cd02124">
    <property type="entry name" value="PA_PoS1_like"/>
    <property type="match status" value="1"/>
</dbReference>
<dbReference type="Pfam" id="PF02225">
    <property type="entry name" value="PA"/>
    <property type="match status" value="1"/>
</dbReference>
<dbReference type="GO" id="GO:0006508">
    <property type="term" value="P:proteolysis"/>
    <property type="evidence" value="ECO:0007669"/>
    <property type="project" value="UniProtKB-KW"/>
</dbReference>
<evidence type="ECO:0000256" key="8">
    <source>
        <dbReference type="PROSITE-ProRule" id="PRU01240"/>
    </source>
</evidence>
<sequence>MKASLSLLALSAVAATAAKVDIKSIPRKSTFPIIPGSFIVELAPGSTINGTKRSADPHAEFFEHLDRRAISFQTRHQFNSNLFTGVSISLANPKDIEQLGSLKNVKAVRPVVVFPQPQTFDRHIPSGPSDPRVPPDSFSTHVMTGVDKLHAQGITGKGIKIGILDTGTDYTNPVLGGAFGPGHKVAGGTDLVGDDYTGFNAPVPDPDPLDQCNGHGTHVAGIIGADPKNEFNISGVAFDSTIFSYRVFGCSGSVSDDVLTAALLRGFADGMDILTMSLGGSDGWTESTTSVLSSRLSDAGLVVTIAAGNDGQFGAFFTSSPGNGLDAISVASVDNVVSVVQSVTTNVAHDPIPYFSLFPLPVGGAAFPVFATSTDTTVVDDACNPLPANTPDLSKFVTVVRRGTCTFVQKLTNIAAKGGDVVLIYNNGAEFAAIDTGNFTHATLIQEADGDFLVQQFAAGANITVTFPQTGGAVNLPNTATGGLVSSFTSFGPTNDMFFKPAVAAPGGNILSTFPVPLGSFAIESGTSMATPFTAGSAALILQAKGKGSARSIRTLLQTTAKTIPSSLTDAAPPQTLAQQGAGLINVNDAIHFTTLVTPGELLLNDTAHFKGLHTITVKNTARTRQTFKLSHVPVGTMISLIPGTPFPADFPVPLTSDAASVRITPSTLTLSPGGTGIAVVTITPPKGVDASTLPVFSGFIQVKSATETLKVSYLGLAASLKNAQVVDNTDAFFGLVTPVLIDGAGNVLTAPQNFTFVNGDAPALVFRLAMGTPAFKLDLVSPNVQVKTDLRKRGFFSFWWPGLKKPAGTFAKVPTLGPLAEFDFIPRDSDDPTTGFSQLPLDATFANGTTIPNGTYKVLMRVLKITGDPSNEADYEAFLSPAFGVQQPA</sequence>
<evidence type="ECO:0000256" key="4">
    <source>
        <dbReference type="ARBA" id="ARBA00022729"/>
    </source>
</evidence>
<evidence type="ECO:0000256" key="9">
    <source>
        <dbReference type="SAM" id="SignalP"/>
    </source>
</evidence>
<dbReference type="PRINTS" id="PR00723">
    <property type="entry name" value="SUBTILISIN"/>
</dbReference>